<proteinExistence type="inferred from homology"/>
<dbReference type="InterPro" id="IPR025713">
    <property type="entry name" value="MotB-like_N_dom"/>
</dbReference>
<dbReference type="EMBL" id="DAAXCJ010000012">
    <property type="protein sequence ID" value="HAG0390735.1"/>
    <property type="molecule type" value="Genomic_DNA"/>
</dbReference>
<reference evidence="10" key="2">
    <citation type="submission" date="2020-02" db="EMBL/GenBank/DDBJ databases">
        <authorList>
            <consortium name="NCBI Pathogen Detection Project"/>
        </authorList>
    </citation>
    <scope>NUCLEOTIDE SEQUENCE</scope>
    <source>
        <strain evidence="10">MA.CK_97/00011857</strain>
    </source>
</reference>
<keyword evidence="3" id="KW-1003">Cell membrane</keyword>
<dbReference type="InterPro" id="IPR006665">
    <property type="entry name" value="OmpA-like"/>
</dbReference>
<evidence type="ECO:0000256" key="7">
    <source>
        <dbReference type="PROSITE-ProRule" id="PRU00473"/>
    </source>
</evidence>
<reference evidence="10" key="1">
    <citation type="journal article" date="2018" name="Genome Biol.">
        <title>SKESA: strategic k-mer extension for scrupulous assemblies.</title>
        <authorList>
            <person name="Souvorov A."/>
            <person name="Agarwala R."/>
            <person name="Lipman D.J."/>
        </authorList>
    </citation>
    <scope>NUCLEOTIDE SEQUENCE</scope>
    <source>
        <strain evidence="10">MA.CK_97/00011857</strain>
    </source>
</reference>
<evidence type="ECO:0000256" key="2">
    <source>
        <dbReference type="ARBA" id="ARBA00008914"/>
    </source>
</evidence>
<dbReference type="Gene3D" id="3.30.1330.60">
    <property type="entry name" value="OmpA-like domain"/>
    <property type="match status" value="1"/>
</dbReference>
<evidence type="ECO:0000256" key="1">
    <source>
        <dbReference type="ARBA" id="ARBA00004162"/>
    </source>
</evidence>
<dbReference type="NCBIfam" id="NF006548">
    <property type="entry name" value="PRK09041.1"/>
    <property type="match status" value="1"/>
</dbReference>
<keyword evidence="10" id="KW-0282">Flagellum</keyword>
<comment type="subcellular location">
    <subcellularLocation>
        <location evidence="1">Cell membrane</location>
        <topology evidence="1">Single-pass membrane protein</topology>
    </subcellularLocation>
</comment>
<dbReference type="PANTHER" id="PTHR30329:SF21">
    <property type="entry name" value="LIPOPROTEIN YIAD-RELATED"/>
    <property type="match status" value="1"/>
</dbReference>
<dbReference type="InterPro" id="IPR036737">
    <property type="entry name" value="OmpA-like_sf"/>
</dbReference>
<keyword evidence="10" id="KW-0966">Cell projection</keyword>
<dbReference type="GO" id="GO:0005886">
    <property type="term" value="C:plasma membrane"/>
    <property type="evidence" value="ECO:0007669"/>
    <property type="project" value="UniProtKB-SubCell"/>
</dbReference>
<evidence type="ECO:0000313" key="10">
    <source>
        <dbReference type="EMBL" id="HAG0390735.1"/>
    </source>
</evidence>
<dbReference type="Pfam" id="PF00691">
    <property type="entry name" value="OmpA"/>
    <property type="match status" value="1"/>
</dbReference>
<evidence type="ECO:0000256" key="5">
    <source>
        <dbReference type="ARBA" id="ARBA00022989"/>
    </source>
</evidence>
<comment type="caution">
    <text evidence="10">The sequence shown here is derived from an EMBL/GenBank/DDBJ whole genome shotgun (WGS) entry which is preliminary data.</text>
</comment>
<keyword evidence="4 8" id="KW-0812">Transmembrane</keyword>
<dbReference type="CDD" id="cd07185">
    <property type="entry name" value="OmpA_C-like"/>
    <property type="match status" value="1"/>
</dbReference>
<comment type="similarity">
    <text evidence="2">Belongs to the MotB family.</text>
</comment>
<evidence type="ECO:0000256" key="3">
    <source>
        <dbReference type="ARBA" id="ARBA00022475"/>
    </source>
</evidence>
<dbReference type="InterPro" id="IPR050330">
    <property type="entry name" value="Bact_OuterMem_StrucFunc"/>
</dbReference>
<dbReference type="PROSITE" id="PS51123">
    <property type="entry name" value="OMPA_2"/>
    <property type="match status" value="1"/>
</dbReference>
<dbReference type="AlphaFoldDB" id="A0A756YCT5"/>
<feature type="domain" description="OmpA-like" evidence="9">
    <location>
        <begin position="148"/>
        <end position="268"/>
    </location>
</feature>
<dbReference type="Pfam" id="PF13677">
    <property type="entry name" value="MotB_plug"/>
    <property type="match status" value="1"/>
</dbReference>
<keyword evidence="5 8" id="KW-1133">Transmembrane helix</keyword>
<evidence type="ECO:0000256" key="6">
    <source>
        <dbReference type="ARBA" id="ARBA00023136"/>
    </source>
</evidence>
<protein>
    <submittedName>
        <fullName evidence="10">Flagellar motor protein MotB</fullName>
    </submittedName>
</protein>
<keyword evidence="6 7" id="KW-0472">Membrane</keyword>
<accession>A0A756YCT5</accession>
<gene>
    <name evidence="10" type="primary">motB</name>
    <name evidence="10" type="ORF">G8S59_004032</name>
</gene>
<dbReference type="SUPFAM" id="SSF103088">
    <property type="entry name" value="OmpA-like"/>
    <property type="match status" value="1"/>
</dbReference>
<sequence>MKNNNKDAVMVIRKGGEKRSEHHGGSWKIAYADFMTAMMSFFLVMWLLSLSTPEKRQGVAEFFKTPKLVLTQRGERSSLSDSLIPGGGDDVTKLSGEVMKTTSKKQEPPVGSKSLKKAQQKIQNIIREDPQLNNFSSNLRLLLTKDGLLIQITDSQDRPMFKVGGWRPESYMVVILKALVPVLNHLPNKINITGHTDSLPYVHGGTEYSNWELSVDRANATRRILVSNGLSENKFMRIVGTADTLLQPGTQPNDPLNRRISILVLSPEKEKEIIQEGI</sequence>
<evidence type="ECO:0000256" key="8">
    <source>
        <dbReference type="SAM" id="Phobius"/>
    </source>
</evidence>
<name>A0A756YCT5_SALER</name>
<evidence type="ECO:0000256" key="4">
    <source>
        <dbReference type="ARBA" id="ARBA00022692"/>
    </source>
</evidence>
<organism evidence="10">
    <name type="scientific">Salmonella enterica</name>
    <name type="common">Salmonella choleraesuis</name>
    <dbReference type="NCBI Taxonomy" id="28901"/>
    <lineage>
        <taxon>Bacteria</taxon>
        <taxon>Pseudomonadati</taxon>
        <taxon>Pseudomonadota</taxon>
        <taxon>Gammaproteobacteria</taxon>
        <taxon>Enterobacterales</taxon>
        <taxon>Enterobacteriaceae</taxon>
        <taxon>Salmonella</taxon>
    </lineage>
</organism>
<dbReference type="PANTHER" id="PTHR30329">
    <property type="entry name" value="STATOR ELEMENT OF FLAGELLAR MOTOR COMPLEX"/>
    <property type="match status" value="1"/>
</dbReference>
<evidence type="ECO:0000259" key="9">
    <source>
        <dbReference type="PROSITE" id="PS51123"/>
    </source>
</evidence>
<keyword evidence="10" id="KW-0969">Cilium</keyword>
<feature type="transmembrane region" description="Helical" evidence="8">
    <location>
        <begin position="29"/>
        <end position="48"/>
    </location>
</feature>